<accession>A0ABP6SW08</accession>
<dbReference type="RefSeq" id="WP_345728076.1">
    <property type="nucleotide sequence ID" value="NZ_BAAAYN010000016.1"/>
</dbReference>
<comment type="caution">
    <text evidence="1">The sequence shown here is derived from an EMBL/GenBank/DDBJ whole genome shotgun (WGS) entry which is preliminary data.</text>
</comment>
<dbReference type="Proteomes" id="UP001501676">
    <property type="component" value="Unassembled WGS sequence"/>
</dbReference>
<dbReference type="EMBL" id="BAAAYN010000016">
    <property type="protein sequence ID" value="GAA3386379.1"/>
    <property type="molecule type" value="Genomic_DNA"/>
</dbReference>
<proteinExistence type="predicted"/>
<gene>
    <name evidence="1" type="ORF">GCM10020369_23460</name>
</gene>
<name>A0ABP6SW08_9ACTN</name>
<keyword evidence="2" id="KW-1185">Reference proteome</keyword>
<reference evidence="2" key="1">
    <citation type="journal article" date="2019" name="Int. J. Syst. Evol. Microbiol.">
        <title>The Global Catalogue of Microorganisms (GCM) 10K type strain sequencing project: providing services to taxonomists for standard genome sequencing and annotation.</title>
        <authorList>
            <consortium name="The Broad Institute Genomics Platform"/>
            <consortium name="The Broad Institute Genome Sequencing Center for Infectious Disease"/>
            <person name="Wu L."/>
            <person name="Ma J."/>
        </authorList>
    </citation>
    <scope>NUCLEOTIDE SEQUENCE [LARGE SCALE GENOMIC DNA]</scope>
    <source>
        <strain evidence="2">JCM 9458</strain>
    </source>
</reference>
<evidence type="ECO:0000313" key="2">
    <source>
        <dbReference type="Proteomes" id="UP001501676"/>
    </source>
</evidence>
<sequence length="73" mass="7693">MSTTDWTRFNTPAHLTAQHACRHVIHCAVDGHTRAAVSAHLDAARPTSDPGVLLLIAQLSGPCCLPPAEPNTA</sequence>
<evidence type="ECO:0000313" key="1">
    <source>
        <dbReference type="EMBL" id="GAA3386379.1"/>
    </source>
</evidence>
<protein>
    <submittedName>
        <fullName evidence="1">Uncharacterized protein</fullName>
    </submittedName>
</protein>
<organism evidence="1 2">
    <name type="scientific">Cryptosporangium minutisporangium</name>
    <dbReference type="NCBI Taxonomy" id="113569"/>
    <lineage>
        <taxon>Bacteria</taxon>
        <taxon>Bacillati</taxon>
        <taxon>Actinomycetota</taxon>
        <taxon>Actinomycetes</taxon>
        <taxon>Cryptosporangiales</taxon>
        <taxon>Cryptosporangiaceae</taxon>
        <taxon>Cryptosporangium</taxon>
    </lineage>
</organism>